<protein>
    <submittedName>
        <fullName evidence="2">Uncharacterized protein</fullName>
    </submittedName>
</protein>
<feature type="compositionally biased region" description="Acidic residues" evidence="1">
    <location>
        <begin position="147"/>
        <end position="157"/>
    </location>
</feature>
<feature type="compositionally biased region" description="Acidic residues" evidence="1">
    <location>
        <begin position="121"/>
        <end position="139"/>
    </location>
</feature>
<dbReference type="Proteomes" id="UP000076738">
    <property type="component" value="Unassembled WGS sequence"/>
</dbReference>
<keyword evidence="3" id="KW-1185">Reference proteome</keyword>
<sequence>MGDPIIGRYGFEFVFLPDWAEDHEDLPDQVSESGTLTVARTGPHSGHHDVWEPLGDACDDLAASPLGADDASAENGGWGQSTLPWDPHREEQGDRLDDTRGGEESAVDQPGDQHTPTFERQEEEEEEEEDPDHDVDIDLGDASSNESPDDDDVDDDTGQAASLPQEEPDDDDLDMDIDLGEDSPIESPEEQDEEEEDPDLDLDIDLGDASPIESSDDEDEDLDIDCGEPSPTEPQQDGP</sequence>
<dbReference type="AlphaFoldDB" id="A0A167FEH1"/>
<gene>
    <name evidence="2" type="ORF">CALVIDRAFT_603627</name>
</gene>
<feature type="compositionally biased region" description="Basic and acidic residues" evidence="1">
    <location>
        <begin position="86"/>
        <end position="103"/>
    </location>
</feature>
<feature type="compositionally biased region" description="Acidic residues" evidence="1">
    <location>
        <begin position="166"/>
        <end position="206"/>
    </location>
</feature>
<name>A0A167FEH1_CALVF</name>
<evidence type="ECO:0000313" key="3">
    <source>
        <dbReference type="Proteomes" id="UP000076738"/>
    </source>
</evidence>
<evidence type="ECO:0000256" key="1">
    <source>
        <dbReference type="SAM" id="MobiDB-lite"/>
    </source>
</evidence>
<feature type="compositionally biased region" description="Acidic residues" evidence="1">
    <location>
        <begin position="214"/>
        <end position="226"/>
    </location>
</feature>
<dbReference type="EMBL" id="KV417435">
    <property type="protein sequence ID" value="KZO89412.1"/>
    <property type="molecule type" value="Genomic_DNA"/>
</dbReference>
<feature type="region of interest" description="Disordered" evidence="1">
    <location>
        <begin position="60"/>
        <end position="239"/>
    </location>
</feature>
<proteinExistence type="predicted"/>
<organism evidence="2 3">
    <name type="scientific">Calocera viscosa (strain TUFC12733)</name>
    <dbReference type="NCBI Taxonomy" id="1330018"/>
    <lineage>
        <taxon>Eukaryota</taxon>
        <taxon>Fungi</taxon>
        <taxon>Dikarya</taxon>
        <taxon>Basidiomycota</taxon>
        <taxon>Agaricomycotina</taxon>
        <taxon>Dacrymycetes</taxon>
        <taxon>Dacrymycetales</taxon>
        <taxon>Dacrymycetaceae</taxon>
        <taxon>Calocera</taxon>
    </lineage>
</organism>
<feature type="non-terminal residue" evidence="2">
    <location>
        <position position="1"/>
    </location>
</feature>
<accession>A0A167FEH1</accession>
<evidence type="ECO:0000313" key="2">
    <source>
        <dbReference type="EMBL" id="KZO89412.1"/>
    </source>
</evidence>
<reference evidence="2 3" key="1">
    <citation type="journal article" date="2016" name="Mol. Biol. Evol.">
        <title>Comparative Genomics of Early-Diverging Mushroom-Forming Fungi Provides Insights into the Origins of Lignocellulose Decay Capabilities.</title>
        <authorList>
            <person name="Nagy L.G."/>
            <person name="Riley R."/>
            <person name="Tritt A."/>
            <person name="Adam C."/>
            <person name="Daum C."/>
            <person name="Floudas D."/>
            <person name="Sun H."/>
            <person name="Yadav J.S."/>
            <person name="Pangilinan J."/>
            <person name="Larsson K.H."/>
            <person name="Matsuura K."/>
            <person name="Barry K."/>
            <person name="Labutti K."/>
            <person name="Kuo R."/>
            <person name="Ohm R.A."/>
            <person name="Bhattacharya S.S."/>
            <person name="Shirouzu T."/>
            <person name="Yoshinaga Y."/>
            <person name="Martin F.M."/>
            <person name="Grigoriev I.V."/>
            <person name="Hibbett D.S."/>
        </authorList>
    </citation>
    <scope>NUCLEOTIDE SEQUENCE [LARGE SCALE GENOMIC DNA]</scope>
    <source>
        <strain evidence="2 3">TUFC12733</strain>
    </source>
</reference>